<keyword evidence="1" id="KW-0175">Coiled coil</keyword>
<feature type="region of interest" description="Disordered" evidence="2">
    <location>
        <begin position="39"/>
        <end position="70"/>
    </location>
</feature>
<evidence type="ECO:0000259" key="3">
    <source>
        <dbReference type="Pfam" id="PF15059"/>
    </source>
</evidence>
<dbReference type="InterPro" id="IPR029384">
    <property type="entry name" value="Speriolin_C"/>
</dbReference>
<sequence>MDVLGSYGVLKRENERLHSENEELKVMVALMKENMDLRSRSSALEGDTQRGSIPGSSSLRTSGGGSGKQSILWDDTLEEGQLSRELLTKSHRTSSPLVLSALSKDAYSYYSPDKSSYQPFRVREERTRSARHGTTDLSHQEMERAVGEIAFQLDRRILSYVFLGRARLYGFTVSNIPDKIAQVSTHQLSGKVDKALRSQMTWRYTELMEKLKRLGYNPLLHPQFSEDIVNTYGILKQRPNACTTQLKGYNDPDSLRKMVIEMVPVAMLKDTLLLLSCLCYLARQDEKALFTW</sequence>
<proteinExistence type="predicted"/>
<dbReference type="PANTHER" id="PTHR22192">
    <property type="entry name" value="SPERIOLIN"/>
    <property type="match status" value="1"/>
</dbReference>
<keyword evidence="5" id="KW-1185">Reference proteome</keyword>
<dbReference type="PANTHER" id="PTHR22192:SF17">
    <property type="entry name" value="SPERIOLIN-LIKE PROTEIN"/>
    <property type="match status" value="1"/>
</dbReference>
<evidence type="ECO:0000256" key="1">
    <source>
        <dbReference type="SAM" id="Coils"/>
    </source>
</evidence>
<organism evidence="4 5">
    <name type="scientific">Acipenser oxyrinchus oxyrinchus</name>
    <dbReference type="NCBI Taxonomy" id="40147"/>
    <lineage>
        <taxon>Eukaryota</taxon>
        <taxon>Metazoa</taxon>
        <taxon>Chordata</taxon>
        <taxon>Craniata</taxon>
        <taxon>Vertebrata</taxon>
        <taxon>Euteleostomi</taxon>
        <taxon>Actinopterygii</taxon>
        <taxon>Chondrostei</taxon>
        <taxon>Acipenseriformes</taxon>
        <taxon>Acipenseridae</taxon>
        <taxon>Acipenser</taxon>
    </lineage>
</organism>
<dbReference type="Pfam" id="PF15059">
    <property type="entry name" value="Speriolin_C"/>
    <property type="match status" value="1"/>
</dbReference>
<feature type="coiled-coil region" evidence="1">
    <location>
        <begin position="7"/>
        <end position="34"/>
    </location>
</feature>
<evidence type="ECO:0000313" key="4">
    <source>
        <dbReference type="EMBL" id="KAK1173012.1"/>
    </source>
</evidence>
<gene>
    <name evidence="4" type="primary">SPATC1L</name>
    <name evidence="4" type="ORF">AOXY_G5735</name>
</gene>
<dbReference type="EMBL" id="JAGXEW010000004">
    <property type="protein sequence ID" value="KAK1173012.1"/>
    <property type="molecule type" value="Genomic_DNA"/>
</dbReference>
<comment type="caution">
    <text evidence="4">The sequence shown here is derived from an EMBL/GenBank/DDBJ whole genome shotgun (WGS) entry which is preliminary data.</text>
</comment>
<reference evidence="4" key="1">
    <citation type="submission" date="2022-02" db="EMBL/GenBank/DDBJ databases">
        <title>Atlantic sturgeon de novo genome assembly.</title>
        <authorList>
            <person name="Stock M."/>
            <person name="Klopp C."/>
            <person name="Guiguen Y."/>
            <person name="Cabau C."/>
            <person name="Parinello H."/>
            <person name="Santidrian Yebra-Pimentel E."/>
            <person name="Kuhl H."/>
            <person name="Dirks R.P."/>
            <person name="Guessner J."/>
            <person name="Wuertz S."/>
            <person name="Du K."/>
            <person name="Schartl M."/>
        </authorList>
    </citation>
    <scope>NUCLEOTIDE SEQUENCE</scope>
    <source>
        <strain evidence="4">STURGEONOMICS-FGT-2020</strain>
        <tissue evidence="4">Whole blood</tissue>
    </source>
</reference>
<protein>
    <submittedName>
        <fullName evidence="4">Speriolin-like protein</fullName>
    </submittedName>
</protein>
<name>A0AAD8GEI7_ACIOX</name>
<dbReference type="InterPro" id="IPR026715">
    <property type="entry name" value="SPATC1"/>
</dbReference>
<evidence type="ECO:0000313" key="5">
    <source>
        <dbReference type="Proteomes" id="UP001230051"/>
    </source>
</evidence>
<feature type="domain" description="Speriolin C-terminal" evidence="3">
    <location>
        <begin position="146"/>
        <end position="292"/>
    </location>
</feature>
<dbReference type="GO" id="GO:0005813">
    <property type="term" value="C:centrosome"/>
    <property type="evidence" value="ECO:0007669"/>
    <property type="project" value="TreeGrafter"/>
</dbReference>
<dbReference type="Proteomes" id="UP001230051">
    <property type="component" value="Unassembled WGS sequence"/>
</dbReference>
<accession>A0AAD8GEI7</accession>
<evidence type="ECO:0000256" key="2">
    <source>
        <dbReference type="SAM" id="MobiDB-lite"/>
    </source>
</evidence>
<dbReference type="AlphaFoldDB" id="A0AAD8GEI7"/>